<keyword evidence="1" id="KW-0812">Transmembrane</keyword>
<protein>
    <recommendedName>
        <fullName evidence="4">DUF2127 domain-containing protein</fullName>
    </recommendedName>
</protein>
<dbReference type="RefSeq" id="WP_160917758.1">
    <property type="nucleotide sequence ID" value="NZ_WMEY01000001.1"/>
</dbReference>
<dbReference type="EMBL" id="WMEY01000001">
    <property type="protein sequence ID" value="MYL61805.1"/>
    <property type="molecule type" value="Genomic_DNA"/>
</dbReference>
<feature type="transmembrane region" description="Helical" evidence="1">
    <location>
        <begin position="100"/>
        <end position="118"/>
    </location>
</feature>
<gene>
    <name evidence="2" type="ORF">GLW07_00410</name>
</gene>
<evidence type="ECO:0008006" key="4">
    <source>
        <dbReference type="Google" id="ProtNLM"/>
    </source>
</evidence>
<sequence length="129" mass="14676">MKRPIGVTLISYFYLFGAAVLFISAIFNDAGANTIGIAERFGLPYVPERMMRVLVALLSFVLVYGYIRLTNWGYWFMIVYSILFGYMSALLISSPSPQPFLGNVIFSIVVLIYTIYVRKSFLQSSKQRT</sequence>
<feature type="transmembrane region" description="Helical" evidence="1">
    <location>
        <begin position="74"/>
        <end position="94"/>
    </location>
</feature>
<name>A0A845EVM3_9BACL</name>
<comment type="caution">
    <text evidence="2">The sequence shown here is derived from an EMBL/GenBank/DDBJ whole genome shotgun (WGS) entry which is preliminary data.</text>
</comment>
<keyword evidence="1" id="KW-0472">Membrane</keyword>
<accession>A0A845EVM3</accession>
<evidence type="ECO:0000313" key="2">
    <source>
        <dbReference type="EMBL" id="MYL61805.1"/>
    </source>
</evidence>
<evidence type="ECO:0000256" key="1">
    <source>
        <dbReference type="SAM" id="Phobius"/>
    </source>
</evidence>
<evidence type="ECO:0000313" key="3">
    <source>
        <dbReference type="Proteomes" id="UP000447833"/>
    </source>
</evidence>
<feature type="transmembrane region" description="Helical" evidence="1">
    <location>
        <begin position="50"/>
        <end position="67"/>
    </location>
</feature>
<reference evidence="2 3" key="1">
    <citation type="submission" date="2019-11" db="EMBL/GenBank/DDBJ databases">
        <title>Genome sequences of 17 halophilic strains isolated from different environments.</title>
        <authorList>
            <person name="Furrow R.E."/>
        </authorList>
    </citation>
    <scope>NUCLEOTIDE SEQUENCE [LARGE SCALE GENOMIC DNA]</scope>
    <source>
        <strain evidence="2 3">22506_14_FS</strain>
    </source>
</reference>
<proteinExistence type="predicted"/>
<keyword evidence="1" id="KW-1133">Transmembrane helix</keyword>
<dbReference type="Proteomes" id="UP000447833">
    <property type="component" value="Unassembled WGS sequence"/>
</dbReference>
<feature type="transmembrane region" description="Helical" evidence="1">
    <location>
        <begin position="12"/>
        <end position="30"/>
    </location>
</feature>
<dbReference type="AlphaFoldDB" id="A0A845EVM3"/>
<organism evidence="2 3">
    <name type="scientific">Guptibacillus hwajinpoensis</name>
    <dbReference type="NCBI Taxonomy" id="208199"/>
    <lineage>
        <taxon>Bacteria</taxon>
        <taxon>Bacillati</taxon>
        <taxon>Bacillota</taxon>
        <taxon>Bacilli</taxon>
        <taxon>Bacillales</taxon>
        <taxon>Guptibacillaceae</taxon>
        <taxon>Guptibacillus</taxon>
    </lineage>
</organism>